<dbReference type="OrthoDB" id="9770107at2"/>
<evidence type="ECO:0000313" key="2">
    <source>
        <dbReference type="EMBL" id="TNC11719.1"/>
    </source>
</evidence>
<comment type="caution">
    <text evidence="2">The sequence shown here is derived from an EMBL/GenBank/DDBJ whole genome shotgun (WGS) entry which is preliminary data.</text>
</comment>
<evidence type="ECO:0000256" key="1">
    <source>
        <dbReference type="SAM" id="MobiDB-lite"/>
    </source>
</evidence>
<protein>
    <submittedName>
        <fullName evidence="2">Peptidase S10</fullName>
    </submittedName>
</protein>
<reference evidence="2 3" key="1">
    <citation type="submission" date="2019-06" db="EMBL/GenBank/DDBJ databases">
        <title>Genome of Methylobacterium sp. 17Sr1-39.</title>
        <authorList>
            <person name="Seo T."/>
        </authorList>
    </citation>
    <scope>NUCLEOTIDE SEQUENCE [LARGE SCALE GENOMIC DNA]</scope>
    <source>
        <strain evidence="2 3">17Sr1-39</strain>
    </source>
</reference>
<feature type="region of interest" description="Disordered" evidence="1">
    <location>
        <begin position="42"/>
        <end position="70"/>
    </location>
</feature>
<feature type="compositionally biased region" description="Basic and acidic residues" evidence="1">
    <location>
        <begin position="48"/>
        <end position="64"/>
    </location>
</feature>
<dbReference type="GO" id="GO:0006508">
    <property type="term" value="P:proteolysis"/>
    <property type="evidence" value="ECO:0007669"/>
    <property type="project" value="InterPro"/>
</dbReference>
<dbReference type="InterPro" id="IPR001563">
    <property type="entry name" value="Peptidase_S10"/>
</dbReference>
<dbReference type="EMBL" id="VDDA01000008">
    <property type="protein sequence ID" value="TNC11719.1"/>
    <property type="molecule type" value="Genomic_DNA"/>
</dbReference>
<dbReference type="Proteomes" id="UP000305267">
    <property type="component" value="Unassembled WGS sequence"/>
</dbReference>
<dbReference type="Gene3D" id="3.40.50.1820">
    <property type="entry name" value="alpha/beta hydrolase"/>
    <property type="match status" value="1"/>
</dbReference>
<dbReference type="Pfam" id="PF00450">
    <property type="entry name" value="Peptidase_S10"/>
    <property type="match status" value="1"/>
</dbReference>
<accession>A0A5C4LH33</accession>
<name>A0A5C4LH33_9HYPH</name>
<keyword evidence="3" id="KW-1185">Reference proteome</keyword>
<dbReference type="AlphaFoldDB" id="A0A5C4LH33"/>
<evidence type="ECO:0000313" key="3">
    <source>
        <dbReference type="Proteomes" id="UP000305267"/>
    </source>
</evidence>
<proteinExistence type="predicted"/>
<organism evidence="2 3">
    <name type="scientific">Methylobacterium terricola</name>
    <dbReference type="NCBI Taxonomy" id="2583531"/>
    <lineage>
        <taxon>Bacteria</taxon>
        <taxon>Pseudomonadati</taxon>
        <taxon>Pseudomonadota</taxon>
        <taxon>Alphaproteobacteria</taxon>
        <taxon>Hyphomicrobiales</taxon>
        <taxon>Methylobacteriaceae</taxon>
        <taxon>Methylobacterium</taxon>
    </lineage>
</organism>
<dbReference type="SUPFAM" id="SSF53474">
    <property type="entry name" value="alpha/beta-Hydrolases"/>
    <property type="match status" value="1"/>
</dbReference>
<dbReference type="InterPro" id="IPR029058">
    <property type="entry name" value="AB_hydrolase_fold"/>
</dbReference>
<sequence>MGLSADPKQTQAPGPRGDAMTRITTRILAVATILLLGPAPLLAQPAPRENRPQEARQPEGRRLPPDATTQHSLTLAGGRTLSFTAVAGSLPLVDESGKLQAEIAFTAFSLPGGDATTRPVTFAVNGGPGAASAYLNLAAVGPWRLPLDGPSISPSRVPVAVPNDETWLDFTDLVFIDPVGTGYSRAAGDDGKRYYAIESDAAVLSAAIARWLRTNDRLTSPKFFLGESYGGFRGPLIARKLQDDVGIGLSGLVLLSPVLDFAYLQPPRHNPLGAVTRLPSLAAAGLEKRGQTPDPARMAEAETYATGPYLADLLRGPADTAATDRMTGRVAALTGLDPALVRRQAGRVAGSSYQREADRDSGRVASAYDTGVTGWDPDPSAAQGRFADPILTAMVAPLTSAIVDLTARTLNWRVPNLRYELLNNAVNASWNWGGGRSSPEVVSDLRQALSLDGNLRVLVAHGYTDLVTPYFASKLILDQMPAYGTETRLSLSVYPGGHMFYFRQGSRAALRGDALRLYETALAARRSGQGTRTDEGR</sequence>
<dbReference type="GO" id="GO:0004185">
    <property type="term" value="F:serine-type carboxypeptidase activity"/>
    <property type="evidence" value="ECO:0007669"/>
    <property type="project" value="InterPro"/>
</dbReference>
<gene>
    <name evidence="2" type="ORF">FF100_18970</name>
</gene>